<evidence type="ECO:0000256" key="1">
    <source>
        <dbReference type="SAM" id="Phobius"/>
    </source>
</evidence>
<protein>
    <submittedName>
        <fullName evidence="2">Uncharacterized protein</fullName>
    </submittedName>
</protein>
<keyword evidence="1" id="KW-0472">Membrane</keyword>
<evidence type="ECO:0000313" key="2">
    <source>
        <dbReference type="EMBL" id="CTQ49371.1"/>
    </source>
</evidence>
<organism evidence="2 3">
    <name type="scientific">Jannaschia donghaensis</name>
    <dbReference type="NCBI Taxonomy" id="420998"/>
    <lineage>
        <taxon>Bacteria</taxon>
        <taxon>Pseudomonadati</taxon>
        <taxon>Pseudomonadota</taxon>
        <taxon>Alphaproteobacteria</taxon>
        <taxon>Rhodobacterales</taxon>
        <taxon>Roseobacteraceae</taxon>
        <taxon>Jannaschia</taxon>
    </lineage>
</organism>
<keyword evidence="1" id="KW-1133">Transmembrane helix</keyword>
<name>A0A0M6YG91_9RHOB</name>
<sequence>MEKIAYLVIGGAVAVIAMTLLPMGRIDMSSDMRDAEMPMEQAAMSEMGAVHQHPPREISPDLPMPGVTHLMFPDVIDGYNVQILTRNFTFTPVGINRPPKDNEGHAHIYVNGVKIARIYSDWYHLPDASLQPGENTVRVSLNANDHSEWAIGGRPIASVVRIQGADDAK</sequence>
<dbReference type="EMBL" id="CXSU01000011">
    <property type="protein sequence ID" value="CTQ49371.1"/>
    <property type="molecule type" value="Genomic_DNA"/>
</dbReference>
<evidence type="ECO:0000313" key="3">
    <source>
        <dbReference type="Proteomes" id="UP000049222"/>
    </source>
</evidence>
<reference evidence="2 3" key="1">
    <citation type="submission" date="2015-07" db="EMBL/GenBank/DDBJ databases">
        <authorList>
            <person name="Noorani M."/>
        </authorList>
    </citation>
    <scope>NUCLEOTIDE SEQUENCE [LARGE SCALE GENOMIC DNA]</scope>
    <source>
        <strain evidence="2 3">CECT 7802</strain>
    </source>
</reference>
<dbReference type="RefSeq" id="WP_055083914.1">
    <property type="nucleotide sequence ID" value="NZ_CXSU01000011.1"/>
</dbReference>
<keyword evidence="3" id="KW-1185">Reference proteome</keyword>
<keyword evidence="1" id="KW-0812">Transmembrane</keyword>
<accession>A0A0M6YG91</accession>
<gene>
    <name evidence="2" type="ORF">JDO7802_01384</name>
</gene>
<dbReference type="OrthoDB" id="6385276at2"/>
<dbReference type="Proteomes" id="UP000049222">
    <property type="component" value="Unassembled WGS sequence"/>
</dbReference>
<dbReference type="AlphaFoldDB" id="A0A0M6YG91"/>
<proteinExistence type="predicted"/>
<feature type="transmembrane region" description="Helical" evidence="1">
    <location>
        <begin position="6"/>
        <end position="23"/>
    </location>
</feature>
<dbReference type="STRING" id="420998.JDO7802_01384"/>